<name>A0A0D0H4Z0_9MICO</name>
<gene>
    <name evidence="1" type="ORF">SD72_10210</name>
</gene>
<protein>
    <submittedName>
        <fullName evidence="1">Uncharacterized protein</fullName>
    </submittedName>
</protein>
<dbReference type="Proteomes" id="UP000032120">
    <property type="component" value="Unassembled WGS sequence"/>
</dbReference>
<keyword evidence="2" id="KW-1185">Reference proteome</keyword>
<comment type="caution">
    <text evidence="1">The sequence shown here is derived from an EMBL/GenBank/DDBJ whole genome shotgun (WGS) entry which is preliminary data.</text>
</comment>
<reference evidence="1 2" key="1">
    <citation type="submission" date="2015-01" db="EMBL/GenBank/DDBJ databases">
        <title>Draft genome sequence of Leucobacter komagatae strain VKM ST2845.</title>
        <authorList>
            <person name="Karlyshev A.V."/>
            <person name="Kudryashova E.B."/>
        </authorList>
    </citation>
    <scope>NUCLEOTIDE SEQUENCE [LARGE SCALE GENOMIC DNA]</scope>
    <source>
        <strain evidence="1 2">VKM ST2845</strain>
    </source>
</reference>
<sequence>MFDKRKVFRMAQVARKRRGIWFLLAALGVCVVFLLTQCSAGRSTLTISYGDNQTATGVFESADCTDTEVFAVAIKPRIASLSATLDEARDFSRAQVKVYDEVLVLLQTEDISLSREGNTVSVSGKGTVKYTPINEGNTVPGESYNEEDVKTSPGSFEATIQCSK</sequence>
<accession>A0A0D0H4Z0</accession>
<dbReference type="AlphaFoldDB" id="A0A0D0H4Z0"/>
<dbReference type="RefSeq" id="WP_042544364.1">
    <property type="nucleotide sequence ID" value="NZ_JXSQ01000013.1"/>
</dbReference>
<organism evidence="1 2">
    <name type="scientific">Leucobacter komagatae</name>
    <dbReference type="NCBI Taxonomy" id="55969"/>
    <lineage>
        <taxon>Bacteria</taxon>
        <taxon>Bacillati</taxon>
        <taxon>Actinomycetota</taxon>
        <taxon>Actinomycetes</taxon>
        <taxon>Micrococcales</taxon>
        <taxon>Microbacteriaceae</taxon>
        <taxon>Leucobacter</taxon>
    </lineage>
</organism>
<dbReference type="EMBL" id="JXSQ01000013">
    <property type="protein sequence ID" value="KIP52225.1"/>
    <property type="molecule type" value="Genomic_DNA"/>
</dbReference>
<evidence type="ECO:0000313" key="2">
    <source>
        <dbReference type="Proteomes" id="UP000032120"/>
    </source>
</evidence>
<proteinExistence type="predicted"/>
<evidence type="ECO:0000313" key="1">
    <source>
        <dbReference type="EMBL" id="KIP52225.1"/>
    </source>
</evidence>